<dbReference type="GO" id="GO:0003676">
    <property type="term" value="F:nucleic acid binding"/>
    <property type="evidence" value="ECO:0007669"/>
    <property type="project" value="InterPro"/>
</dbReference>
<dbReference type="InterPro" id="IPR048020">
    <property type="entry name" value="Transpos_IS3"/>
</dbReference>
<gene>
    <name evidence="3" type="ORF">GCWU000321_00551</name>
</gene>
<dbReference type="Pfam" id="PF13276">
    <property type="entry name" value="HTH_21"/>
    <property type="match status" value="1"/>
</dbReference>
<dbReference type="NCBIfam" id="NF033516">
    <property type="entry name" value="transpos_IS3"/>
    <property type="match status" value="1"/>
</dbReference>
<keyword evidence="4" id="KW-1185">Reference proteome</keyword>
<evidence type="ECO:0000313" key="4">
    <source>
        <dbReference type="Proteomes" id="UP000004736"/>
    </source>
</evidence>
<dbReference type="PANTHER" id="PTHR46889">
    <property type="entry name" value="TRANSPOSASE INSF FOR INSERTION SEQUENCE IS3B-RELATED"/>
    <property type="match status" value="1"/>
</dbReference>
<dbReference type="AlphaFoldDB" id="C9LM19"/>
<name>C9LM19_9FIRM</name>
<dbReference type="SUPFAM" id="SSF53098">
    <property type="entry name" value="Ribonuclease H-like"/>
    <property type="match status" value="1"/>
</dbReference>
<evidence type="ECO:0000313" key="3">
    <source>
        <dbReference type="EMBL" id="EEW96605.1"/>
    </source>
</evidence>
<protein>
    <submittedName>
        <fullName evidence="3">Integrase core domain protein</fullName>
    </submittedName>
</protein>
<sequence>MCKVLNMNRSTFYKCIHHVPSNREIENQKLDADILAIYYDTNYRYGAPKICDDLHDRGWHVSLKRVQRRMAAMGIRSIVIKKYRHVSNNVHVDEKENILNQDFTATGINQKWCTDITYIFTQKDGWTYLASVMDLYSRRIIGWAYDTSMTAELAVKAVRNACMNVSDTEGIIIQSDLGTQYTSELFEQYLTNHKIRHSFSRKGCPYDNACIESFHSLLKKEEVYCKTYKDSKDAYQSIFEYIESWYNHRRKHSSLGYQTPDEVHAGSVA</sequence>
<comment type="function">
    <text evidence="1">Involved in the transposition of the insertion sequence.</text>
</comment>
<dbReference type="PROSITE" id="PS50994">
    <property type="entry name" value="INTEGRASE"/>
    <property type="match status" value="1"/>
</dbReference>
<dbReference type="HOGENOM" id="CLU_027402_4_2_9"/>
<organism evidence="3 4">
    <name type="scientific">Dialister invisus DSM 15470</name>
    <dbReference type="NCBI Taxonomy" id="592028"/>
    <lineage>
        <taxon>Bacteria</taxon>
        <taxon>Bacillati</taxon>
        <taxon>Bacillota</taxon>
        <taxon>Negativicutes</taxon>
        <taxon>Veillonellales</taxon>
        <taxon>Veillonellaceae</taxon>
        <taxon>Dialister</taxon>
    </lineage>
</organism>
<dbReference type="eggNOG" id="COG2801">
    <property type="taxonomic scope" value="Bacteria"/>
</dbReference>
<accession>C9LM19</accession>
<dbReference type="InterPro" id="IPR036397">
    <property type="entry name" value="RNaseH_sf"/>
</dbReference>
<dbReference type="Proteomes" id="UP000004736">
    <property type="component" value="Unassembled WGS sequence"/>
</dbReference>
<dbReference type="InterPro" id="IPR050900">
    <property type="entry name" value="Transposase_IS3/IS150/IS904"/>
</dbReference>
<feature type="domain" description="Integrase catalytic" evidence="2">
    <location>
        <begin position="103"/>
        <end position="268"/>
    </location>
</feature>
<dbReference type="InterPro" id="IPR012337">
    <property type="entry name" value="RNaseH-like_sf"/>
</dbReference>
<reference evidence="3" key="1">
    <citation type="submission" date="2009-09" db="EMBL/GenBank/DDBJ databases">
        <authorList>
            <person name="Weinstock G."/>
            <person name="Sodergren E."/>
            <person name="Clifton S."/>
            <person name="Fulton L."/>
            <person name="Fulton B."/>
            <person name="Courtney L."/>
            <person name="Fronick C."/>
            <person name="Harrison M."/>
            <person name="Strong C."/>
            <person name="Farmer C."/>
            <person name="Delahaunty K."/>
            <person name="Markovic C."/>
            <person name="Hall O."/>
            <person name="Minx P."/>
            <person name="Tomlinson C."/>
            <person name="Mitreva M."/>
            <person name="Nelson J."/>
            <person name="Hou S."/>
            <person name="Wollam A."/>
            <person name="Pepin K.H."/>
            <person name="Johnson M."/>
            <person name="Bhonagiri V."/>
            <person name="Nash W.E."/>
            <person name="Warren W."/>
            <person name="Chinwalla A."/>
            <person name="Mardis E.R."/>
            <person name="Wilson R.K."/>
        </authorList>
    </citation>
    <scope>NUCLEOTIDE SEQUENCE [LARGE SCALE GENOMIC DNA]</scope>
    <source>
        <strain evidence="3">DSM 15470</strain>
    </source>
</reference>
<dbReference type="GO" id="GO:0015074">
    <property type="term" value="P:DNA integration"/>
    <property type="evidence" value="ECO:0007669"/>
    <property type="project" value="InterPro"/>
</dbReference>
<evidence type="ECO:0000256" key="1">
    <source>
        <dbReference type="ARBA" id="ARBA00002286"/>
    </source>
</evidence>
<dbReference type="Gene3D" id="3.30.420.10">
    <property type="entry name" value="Ribonuclease H-like superfamily/Ribonuclease H"/>
    <property type="match status" value="1"/>
</dbReference>
<dbReference type="InterPro" id="IPR001584">
    <property type="entry name" value="Integrase_cat-core"/>
</dbReference>
<dbReference type="InterPro" id="IPR025948">
    <property type="entry name" value="HTH-like_dom"/>
</dbReference>
<proteinExistence type="predicted"/>
<dbReference type="PANTHER" id="PTHR46889:SF4">
    <property type="entry name" value="TRANSPOSASE INSO FOR INSERTION SEQUENCE ELEMENT IS911B-RELATED"/>
    <property type="match status" value="1"/>
</dbReference>
<comment type="caution">
    <text evidence="3">The sequence shown here is derived from an EMBL/GenBank/DDBJ whole genome shotgun (WGS) entry which is preliminary data.</text>
</comment>
<dbReference type="EMBL" id="ACIM02000001">
    <property type="protein sequence ID" value="EEW96605.1"/>
    <property type="molecule type" value="Genomic_DNA"/>
</dbReference>
<evidence type="ECO:0000259" key="2">
    <source>
        <dbReference type="PROSITE" id="PS50994"/>
    </source>
</evidence>
<dbReference type="Pfam" id="PF13333">
    <property type="entry name" value="rve_2"/>
    <property type="match status" value="1"/>
</dbReference>
<dbReference type="Pfam" id="PF00665">
    <property type="entry name" value="rve"/>
    <property type="match status" value="1"/>
</dbReference>